<reference evidence="2" key="1">
    <citation type="journal article" date="2022" name="bioRxiv">
        <title>Sequencing and chromosome-scale assembly of the giantPleurodeles waltlgenome.</title>
        <authorList>
            <person name="Brown T."/>
            <person name="Elewa A."/>
            <person name="Iarovenko S."/>
            <person name="Subramanian E."/>
            <person name="Araus A.J."/>
            <person name="Petzold A."/>
            <person name="Susuki M."/>
            <person name="Suzuki K.-i.T."/>
            <person name="Hayashi T."/>
            <person name="Toyoda A."/>
            <person name="Oliveira C."/>
            <person name="Osipova E."/>
            <person name="Leigh N.D."/>
            <person name="Simon A."/>
            <person name="Yun M.H."/>
        </authorList>
    </citation>
    <scope>NUCLEOTIDE SEQUENCE</scope>
    <source>
        <strain evidence="2">20211129_DDA</strain>
        <tissue evidence="2">Liver</tissue>
    </source>
</reference>
<accession>A0AAV7LBZ2</accession>
<dbReference type="EMBL" id="JANPWB010000015">
    <property type="protein sequence ID" value="KAJ1088000.1"/>
    <property type="molecule type" value="Genomic_DNA"/>
</dbReference>
<feature type="compositionally biased region" description="Polar residues" evidence="1">
    <location>
        <begin position="40"/>
        <end position="50"/>
    </location>
</feature>
<gene>
    <name evidence="2" type="ORF">NDU88_001159</name>
</gene>
<comment type="caution">
    <text evidence="2">The sequence shown here is derived from an EMBL/GenBank/DDBJ whole genome shotgun (WGS) entry which is preliminary data.</text>
</comment>
<sequence length="277" mass="29973">MDSSTLTEALPFSASHFSGSEQEQDEPNPTGKRRRKSHNVQESGSSSRSLSFDPESIIHPRSTNWIPCAERRLLVAYFFIPSGGVPDRVARQLDHGSVAWADPIAEVLRPGAGVSMCARASEVGPGWASLSVLVNGPASPDWRIRGDRELVGTTDQVVDIVASTRVEIQQDGTMAVVTPRSADGSMGTMVPECRVSGMFVVERMEWGGCVELEEGAVGVDQGGEQADTGVGVLSYLNKLQGNSMLFDELYYKNFGDDYISSLKPSLILLVFEATRSE</sequence>
<keyword evidence="3" id="KW-1185">Reference proteome</keyword>
<feature type="region of interest" description="Disordered" evidence="1">
    <location>
        <begin position="1"/>
        <end position="55"/>
    </location>
</feature>
<evidence type="ECO:0000256" key="1">
    <source>
        <dbReference type="SAM" id="MobiDB-lite"/>
    </source>
</evidence>
<name>A0AAV7LBZ2_PLEWA</name>
<organism evidence="2 3">
    <name type="scientific">Pleurodeles waltl</name>
    <name type="common">Iberian ribbed newt</name>
    <dbReference type="NCBI Taxonomy" id="8319"/>
    <lineage>
        <taxon>Eukaryota</taxon>
        <taxon>Metazoa</taxon>
        <taxon>Chordata</taxon>
        <taxon>Craniata</taxon>
        <taxon>Vertebrata</taxon>
        <taxon>Euteleostomi</taxon>
        <taxon>Amphibia</taxon>
        <taxon>Batrachia</taxon>
        <taxon>Caudata</taxon>
        <taxon>Salamandroidea</taxon>
        <taxon>Salamandridae</taxon>
        <taxon>Pleurodelinae</taxon>
        <taxon>Pleurodeles</taxon>
    </lineage>
</organism>
<evidence type="ECO:0000313" key="3">
    <source>
        <dbReference type="Proteomes" id="UP001066276"/>
    </source>
</evidence>
<protein>
    <submittedName>
        <fullName evidence="2">Uncharacterized protein</fullName>
    </submittedName>
</protein>
<proteinExistence type="predicted"/>
<evidence type="ECO:0000313" key="2">
    <source>
        <dbReference type="EMBL" id="KAJ1088000.1"/>
    </source>
</evidence>
<dbReference type="AlphaFoldDB" id="A0AAV7LBZ2"/>
<dbReference type="Proteomes" id="UP001066276">
    <property type="component" value="Chromosome 11"/>
</dbReference>